<organism evidence="8">
    <name type="scientific">Granulicella tundricola (strain ATCC BAA-1859 / DSM 23138 / MP5ACTX9)</name>
    <dbReference type="NCBI Taxonomy" id="1198114"/>
    <lineage>
        <taxon>Bacteria</taxon>
        <taxon>Pseudomonadati</taxon>
        <taxon>Acidobacteriota</taxon>
        <taxon>Terriglobia</taxon>
        <taxon>Terriglobales</taxon>
        <taxon>Acidobacteriaceae</taxon>
        <taxon>Granulicella</taxon>
    </lineage>
</organism>
<evidence type="ECO:0000256" key="2">
    <source>
        <dbReference type="ARBA" id="ARBA00022448"/>
    </source>
</evidence>
<feature type="transmembrane region" description="Helical" evidence="6">
    <location>
        <begin position="220"/>
        <end position="240"/>
    </location>
</feature>
<evidence type="ECO:0000313" key="8">
    <source>
        <dbReference type="Proteomes" id="UP000000343"/>
    </source>
</evidence>
<accession>E8X3W9</accession>
<feature type="transmembrane region" description="Helical" evidence="6">
    <location>
        <begin position="485"/>
        <end position="504"/>
    </location>
</feature>
<feature type="transmembrane region" description="Helical" evidence="6">
    <location>
        <begin position="375"/>
        <end position="404"/>
    </location>
</feature>
<dbReference type="PANTHER" id="PTHR43243:SF4">
    <property type="entry name" value="CATIONIC AMINO ACID TRANSPORTER 4"/>
    <property type="match status" value="1"/>
</dbReference>
<dbReference type="PIRSF" id="PIRSF006060">
    <property type="entry name" value="AA_transporter"/>
    <property type="match status" value="1"/>
</dbReference>
<feature type="transmembrane region" description="Helical" evidence="6">
    <location>
        <begin position="284"/>
        <end position="302"/>
    </location>
</feature>
<evidence type="ECO:0000256" key="5">
    <source>
        <dbReference type="ARBA" id="ARBA00023136"/>
    </source>
</evidence>
<feature type="transmembrane region" description="Helical" evidence="6">
    <location>
        <begin position="425"/>
        <end position="443"/>
    </location>
</feature>
<protein>
    <submittedName>
        <fullName evidence="7">Amino acid permease-associated region</fullName>
    </submittedName>
</protein>
<gene>
    <name evidence="7" type="ordered locus">AciX9_3472</name>
</gene>
<feature type="transmembrane region" description="Helical" evidence="6">
    <location>
        <begin position="143"/>
        <end position="164"/>
    </location>
</feature>
<dbReference type="GO" id="GO:0016020">
    <property type="term" value="C:membrane"/>
    <property type="evidence" value="ECO:0007669"/>
    <property type="project" value="UniProtKB-SubCell"/>
</dbReference>
<keyword evidence="8" id="KW-1185">Reference proteome</keyword>
<sequence length="537" mass="57951">MPHRSCFPHVFRTGASQLGRQIFATKSIDKLISESERPENALKKTLGPVSLTALGIGAVIGSGIFTVIGTAIGGNPAALKDWKGSPILDLVVGWLHHTSGAVAGRPGAGPALALSLVLVAVVCGLTGLCYAELASMIPIAGSAYTYTYATMGELIAWIIGWDLILEYAFSNMSVSVGFAAHLVDLLDWLGIHLDPKWLSPAYLPLGLQDLAGKDIFTTGWHFGFDFPAFFVVLLLTVVLVRGIRESAQTNNIMVLVKIAAILLFVSFGASFIHPSNYHPFSPNGFTGVLAGGSIIFFTYIGFDSVSTASEECKNPRRDVPIGIIATLIVCTILYIGVAAVLTGMVPWQTVAGDGAPVVNALKRVSLLPGGHRLHFVRLFVLIGAIVGMVSSILVFQLGQARVWFAMSRDRLLPDIFSTLHPKFRTPAFATWVAGILVAIPSGLFDVGTFAEMSNIGTLFAFVLVSIGVIVLRYKDPGRRRGFRVPFGPLIPVLSTLFCLLLMAGLPAITWVRFFVWLAIGLVVYFFYSRKRSEFYKA</sequence>
<dbReference type="HOGENOM" id="CLU_007946_15_7_0"/>
<dbReference type="Proteomes" id="UP000000343">
    <property type="component" value="Chromosome"/>
</dbReference>
<keyword evidence="3 6" id="KW-0812">Transmembrane</keyword>
<dbReference type="KEGG" id="acm:AciX9_3472"/>
<proteinExistence type="predicted"/>
<dbReference type="PaxDb" id="1198114-AciX9_3472"/>
<evidence type="ECO:0000256" key="3">
    <source>
        <dbReference type="ARBA" id="ARBA00022692"/>
    </source>
</evidence>
<evidence type="ECO:0000256" key="1">
    <source>
        <dbReference type="ARBA" id="ARBA00004141"/>
    </source>
</evidence>
<keyword evidence="4 6" id="KW-1133">Transmembrane helix</keyword>
<keyword evidence="5 6" id="KW-0472">Membrane</keyword>
<dbReference type="InterPro" id="IPR002293">
    <property type="entry name" value="AA/rel_permease1"/>
</dbReference>
<evidence type="ECO:0000256" key="6">
    <source>
        <dbReference type="SAM" id="Phobius"/>
    </source>
</evidence>
<feature type="transmembrane region" description="Helical" evidence="6">
    <location>
        <begin position="323"/>
        <end position="347"/>
    </location>
</feature>
<evidence type="ECO:0000256" key="4">
    <source>
        <dbReference type="ARBA" id="ARBA00022989"/>
    </source>
</evidence>
<feature type="transmembrane region" description="Helical" evidence="6">
    <location>
        <begin position="455"/>
        <end position="473"/>
    </location>
</feature>
<feature type="transmembrane region" description="Helical" evidence="6">
    <location>
        <begin position="51"/>
        <end position="72"/>
    </location>
</feature>
<evidence type="ECO:0000313" key="7">
    <source>
        <dbReference type="EMBL" id="ADW70477.1"/>
    </source>
</evidence>
<dbReference type="PANTHER" id="PTHR43243">
    <property type="entry name" value="INNER MEMBRANE TRANSPORTER YGJI-RELATED"/>
    <property type="match status" value="1"/>
</dbReference>
<name>E8X3W9_GRATM</name>
<feature type="transmembrane region" description="Helical" evidence="6">
    <location>
        <begin position="252"/>
        <end position="272"/>
    </location>
</feature>
<dbReference type="EMBL" id="CP002480">
    <property type="protein sequence ID" value="ADW70477.1"/>
    <property type="molecule type" value="Genomic_DNA"/>
</dbReference>
<dbReference type="AlphaFoldDB" id="E8X3W9"/>
<dbReference type="Pfam" id="PF13520">
    <property type="entry name" value="AA_permease_2"/>
    <property type="match status" value="1"/>
</dbReference>
<dbReference type="eggNOG" id="COG0531">
    <property type="taxonomic scope" value="Bacteria"/>
</dbReference>
<keyword evidence="2" id="KW-0813">Transport</keyword>
<feature type="transmembrane region" description="Helical" evidence="6">
    <location>
        <begin position="111"/>
        <end position="131"/>
    </location>
</feature>
<comment type="subcellular location">
    <subcellularLocation>
        <location evidence="1">Membrane</location>
        <topology evidence="1">Multi-pass membrane protein</topology>
    </subcellularLocation>
</comment>
<dbReference type="GO" id="GO:0015171">
    <property type="term" value="F:amino acid transmembrane transporter activity"/>
    <property type="evidence" value="ECO:0007669"/>
    <property type="project" value="TreeGrafter"/>
</dbReference>
<dbReference type="RefSeq" id="WP_013581788.1">
    <property type="nucleotide sequence ID" value="NC_015064.1"/>
</dbReference>
<dbReference type="STRING" id="1198114.AciX9_3472"/>
<feature type="transmembrane region" description="Helical" evidence="6">
    <location>
        <begin position="510"/>
        <end position="527"/>
    </location>
</feature>
<dbReference type="Gene3D" id="1.20.1740.10">
    <property type="entry name" value="Amino acid/polyamine transporter I"/>
    <property type="match status" value="1"/>
</dbReference>
<reference evidence="8" key="1">
    <citation type="submission" date="2011-01" db="EMBL/GenBank/DDBJ databases">
        <title>Complete sequence of chromosome of Acidobacterium sp. MP5ACTX9.</title>
        <authorList>
            <consortium name="US DOE Joint Genome Institute"/>
            <person name="Lucas S."/>
            <person name="Copeland A."/>
            <person name="Lapidus A."/>
            <person name="Cheng J.-F."/>
            <person name="Goodwin L."/>
            <person name="Pitluck S."/>
            <person name="Teshima H."/>
            <person name="Detter J.C."/>
            <person name="Han C."/>
            <person name="Tapia R."/>
            <person name="Land M."/>
            <person name="Hauser L."/>
            <person name="Kyrpides N."/>
            <person name="Ivanova N."/>
            <person name="Ovchinnikova G."/>
            <person name="Pagani I."/>
            <person name="Rawat S.R."/>
            <person name="Mannisto M."/>
            <person name="Haggblom M.M."/>
            <person name="Woyke T."/>
        </authorList>
    </citation>
    <scope>NUCLEOTIDE SEQUENCE [LARGE SCALE GENOMIC DNA]</scope>
    <source>
        <strain evidence="8">MP5ACTX9</strain>
    </source>
</reference>